<organism evidence="2 3">
    <name type="scientific">Salipaludibacillus neizhouensis</name>
    <dbReference type="NCBI Taxonomy" id="885475"/>
    <lineage>
        <taxon>Bacteria</taxon>
        <taxon>Bacillati</taxon>
        <taxon>Bacillota</taxon>
        <taxon>Bacilli</taxon>
        <taxon>Bacillales</taxon>
        <taxon>Bacillaceae</taxon>
    </lineage>
</organism>
<comment type="caution">
    <text evidence="2">The sequence shown here is derived from an EMBL/GenBank/DDBJ whole genome shotgun (WGS) entry which is preliminary data.</text>
</comment>
<dbReference type="PANTHER" id="PTHR37423">
    <property type="entry name" value="SOLUBLE LYTIC MUREIN TRANSGLYCOSYLASE-RELATED"/>
    <property type="match status" value="1"/>
</dbReference>
<dbReference type="EMBL" id="PDOE01000001">
    <property type="protein sequence ID" value="RKL69377.1"/>
    <property type="molecule type" value="Genomic_DNA"/>
</dbReference>
<proteinExistence type="predicted"/>
<dbReference type="Pfam" id="PF01464">
    <property type="entry name" value="SLT"/>
    <property type="match status" value="1"/>
</dbReference>
<dbReference type="InterPro" id="IPR008258">
    <property type="entry name" value="Transglycosylase_SLT_dom_1"/>
</dbReference>
<reference evidence="2 3" key="1">
    <citation type="submission" date="2017-10" db="EMBL/GenBank/DDBJ databases">
        <title>Bacillus sp. nov., a halophilic bacterium isolated from a Keqin Lake.</title>
        <authorList>
            <person name="Wang H."/>
        </authorList>
    </citation>
    <scope>NUCLEOTIDE SEQUENCE [LARGE SCALE GENOMIC DNA]</scope>
    <source>
        <strain evidence="2 3">KCTC 13187</strain>
    </source>
</reference>
<dbReference type="OrthoDB" id="9815002at2"/>
<gene>
    <name evidence="2" type="ORF">CR203_01200</name>
</gene>
<dbReference type="SUPFAM" id="SSF53955">
    <property type="entry name" value="Lysozyme-like"/>
    <property type="match status" value="1"/>
</dbReference>
<feature type="domain" description="Transglycosylase SLT" evidence="1">
    <location>
        <begin position="96"/>
        <end position="211"/>
    </location>
</feature>
<name>A0A3A9KA37_9BACI</name>
<evidence type="ECO:0000259" key="1">
    <source>
        <dbReference type="Pfam" id="PF01464"/>
    </source>
</evidence>
<dbReference type="Gene3D" id="1.10.530.10">
    <property type="match status" value="1"/>
</dbReference>
<evidence type="ECO:0000313" key="2">
    <source>
        <dbReference type="EMBL" id="RKL69377.1"/>
    </source>
</evidence>
<keyword evidence="3" id="KW-1185">Reference proteome</keyword>
<dbReference type="InterPro" id="IPR023346">
    <property type="entry name" value="Lysozyme-like_dom_sf"/>
</dbReference>
<dbReference type="AlphaFoldDB" id="A0A3A9KA37"/>
<protein>
    <submittedName>
        <fullName evidence="2">Lytic transglycosylase</fullName>
    </submittedName>
</protein>
<evidence type="ECO:0000313" key="3">
    <source>
        <dbReference type="Proteomes" id="UP000281498"/>
    </source>
</evidence>
<sequence length="230" mass="26443">MIITIVVLVGASIILGSEYSTTQKSIEELKLEKVEQREPLVNLELERMEAFFEQLPDDYDASEYDGWGEARHVADQLYDDSNKLFKREWGTLLALESQKRNVDPYIVYELLKVETGGQFDPSLVGPETKYGHAYGLAQFMKNTGPWIADMADLPYNDEKLFDPHFSIQLSVVYLEFLHNEYGDWNHALTAYHRGMTGLENYKDENGHAKSEYAVEIQENAEITELLAYDQ</sequence>
<dbReference type="PANTHER" id="PTHR37423:SF2">
    <property type="entry name" value="MEMBRANE-BOUND LYTIC MUREIN TRANSGLYCOSYLASE C"/>
    <property type="match status" value="1"/>
</dbReference>
<accession>A0A3A9KA37</accession>
<dbReference type="Proteomes" id="UP000281498">
    <property type="component" value="Unassembled WGS sequence"/>
</dbReference>